<dbReference type="InterPro" id="IPR001119">
    <property type="entry name" value="SLH_dom"/>
</dbReference>
<gene>
    <name evidence="4" type="primary">slp2</name>
</gene>
<sequence length="866" mass="91887">MAKTNSYKKVIAGTMTAAMVAGVVSPVAAAGKSFPDVPAGHWAEGSINYLVDKGAITGKPDGTYGPTESIDRASAAVIFTKILNLPIDENAQPSFKDAKNIWSSKYIAAVEKAGVVKGDGKENFYPNGKIDRASFASMLVSAYNLKDKVNGELVTTFEDLLDHWGEEKANILINLGISVGIDGKWEPNKTVSRAEAAQFIALTDKKYGKKDNAQAYVTDVKVSEPAKLTLTGTGLDKLSADDVTLEGDKAVAIEASADGNSATVTLGGKVAPNKNLTVKVKNQSFVTKFVYEVKKLAVEKLTFDDDRAGQAIAFKLNDEKGNADVEYLNLADHDVKFVANKLDGSPAKIFEGKDGKKEATSATGKLAVGITPADYKVEVQVTKRGGLTVSNTGIITVKNLDTPASAIKNVVFAVDADSDGVVNYASKLSGTDFALNSQNLVVGEKASLNKLVATIAGEDKVVDPKAISIKSSNHGIISVVNNYITAEAAGEATLTIKVGDVTKDVKFKVTTDSRKLVSVKANPDKLQVVQNKTLPVTFVTTDQYGDPFGANEAAIKEVLPKTGVVAEGGLEVTTTEAGSVGTKTIGVTGNEVGEGTVHFQNSNGATLGSLYVNVTEGNVAFKNFELVSKVGQYGESPDTKLDLNVSNKVEYQLSKYTSERVYSDPENLAGYKVESKNPAIATAKIVGDKVVVTGKAPGKVDIHLTKNGATAGKATIEIVQETIAIESVNFKPVQTENFVEKKINIGTVLELEKSNLDDIVKGINLTKETQHKVRVVKSGDEQGELYLDRNGDAAFNAGDVKLGYVTVSQTSDSALPNFKADLYDTLTTKYTDKGTLVFKVLGEKDVLTSEIGSQAVHVNVLNNPNL</sequence>
<feature type="signal peptide" evidence="2">
    <location>
        <begin position="1"/>
        <end position="29"/>
    </location>
</feature>
<evidence type="ECO:0000313" key="4">
    <source>
        <dbReference type="EMBL" id="ADU04489.1"/>
    </source>
</evidence>
<dbReference type="AlphaFoldDB" id="E7BTM2"/>
<dbReference type="InterPro" id="IPR051465">
    <property type="entry name" value="Cell_Envelope_Struct_Comp"/>
</dbReference>
<dbReference type="PANTHER" id="PTHR43308">
    <property type="entry name" value="OUTER MEMBRANE PROTEIN ALPHA-RELATED"/>
    <property type="match status" value="1"/>
</dbReference>
<feature type="domain" description="SLH" evidence="3">
    <location>
        <begin position="152"/>
        <end position="214"/>
    </location>
</feature>
<keyword evidence="1 2" id="KW-0732">Signal</keyword>
<reference evidence="4" key="1">
    <citation type="journal article" date="2011" name="BMB Rep.">
        <title>Two groups of S-layer proteins, SLP1s and SLP2s, in Bacillus thuringiensis co-exist in the S-layer and in parasporal inclusions.</title>
        <authorList>
            <person name="Zhou Z."/>
            <person name="Peng D."/>
            <person name="Zheng J."/>
            <person name="Guo G."/>
            <person name="Tian L."/>
            <person name="Yu Z."/>
            <person name="Sun M."/>
        </authorList>
    </citation>
    <scope>NUCLEOTIDE SEQUENCE</scope>
    <source>
        <strain evidence="4">I13</strain>
    </source>
</reference>
<accession>E7BTM2</accession>
<protein>
    <submittedName>
        <fullName evidence="4">S-layer protein</fullName>
    </submittedName>
</protein>
<dbReference type="Pfam" id="PF00395">
    <property type="entry name" value="SLH"/>
    <property type="match status" value="2"/>
</dbReference>
<feature type="chain" id="PRO_5003217434" evidence="2">
    <location>
        <begin position="30"/>
        <end position="866"/>
    </location>
</feature>
<proteinExistence type="predicted"/>
<evidence type="ECO:0000256" key="1">
    <source>
        <dbReference type="ARBA" id="ARBA00022729"/>
    </source>
</evidence>
<feature type="domain" description="SLH" evidence="3">
    <location>
        <begin position="30"/>
        <end position="93"/>
    </location>
</feature>
<feature type="domain" description="SLH" evidence="3">
    <location>
        <begin position="94"/>
        <end position="151"/>
    </location>
</feature>
<evidence type="ECO:0000259" key="3">
    <source>
        <dbReference type="PROSITE" id="PS51272"/>
    </source>
</evidence>
<dbReference type="PROSITE" id="PS51272">
    <property type="entry name" value="SLH"/>
    <property type="match status" value="3"/>
</dbReference>
<dbReference type="EMBL" id="GU266558">
    <property type="protein sequence ID" value="ADU04489.1"/>
    <property type="molecule type" value="Genomic_DNA"/>
</dbReference>
<organism evidence="4">
    <name type="scientific">Bacillus thuringiensis</name>
    <dbReference type="NCBI Taxonomy" id="1428"/>
    <lineage>
        <taxon>Bacteria</taxon>
        <taxon>Bacillati</taxon>
        <taxon>Bacillota</taxon>
        <taxon>Bacilli</taxon>
        <taxon>Bacillales</taxon>
        <taxon>Bacillaceae</taxon>
        <taxon>Bacillus</taxon>
        <taxon>Bacillus cereus group</taxon>
    </lineage>
</organism>
<dbReference type="PANTHER" id="PTHR43308:SF1">
    <property type="entry name" value="OUTER MEMBRANE PROTEIN ALPHA"/>
    <property type="match status" value="1"/>
</dbReference>
<name>E7BTM2_BACTU</name>
<evidence type="ECO:0000256" key="2">
    <source>
        <dbReference type="SAM" id="SignalP"/>
    </source>
</evidence>